<dbReference type="Gene3D" id="1.25.40.10">
    <property type="entry name" value="Tetratricopeptide repeat domain"/>
    <property type="match status" value="1"/>
</dbReference>
<reference evidence="8 9" key="1">
    <citation type="submission" date="2023-08" db="EMBL/GenBank/DDBJ databases">
        <title>Black Yeasts Isolated from many extreme environments.</title>
        <authorList>
            <person name="Coleine C."/>
            <person name="Stajich J.E."/>
            <person name="Selbmann L."/>
        </authorList>
    </citation>
    <scope>NUCLEOTIDE SEQUENCE [LARGE SCALE GENOMIC DNA]</scope>
    <source>
        <strain evidence="8 9">CCFEE 536</strain>
    </source>
</reference>
<dbReference type="PANTHER" id="PTHR13710">
    <property type="entry name" value="DNA HELICASE RECQ FAMILY MEMBER"/>
    <property type="match status" value="1"/>
</dbReference>
<evidence type="ECO:0000256" key="3">
    <source>
        <dbReference type="ARBA" id="ARBA00022840"/>
    </source>
</evidence>
<evidence type="ECO:0000256" key="1">
    <source>
        <dbReference type="ARBA" id="ARBA00005446"/>
    </source>
</evidence>
<dbReference type="InterPro" id="IPR011990">
    <property type="entry name" value="TPR-like_helical_dom_sf"/>
</dbReference>
<evidence type="ECO:0000313" key="8">
    <source>
        <dbReference type="EMBL" id="KAK5257113.1"/>
    </source>
</evidence>
<name>A0ABR0M1I5_9PEZI</name>
<dbReference type="InterPro" id="IPR001650">
    <property type="entry name" value="Helicase_C-like"/>
</dbReference>
<keyword evidence="9" id="KW-1185">Reference proteome</keyword>
<evidence type="ECO:0000256" key="2">
    <source>
        <dbReference type="ARBA" id="ARBA00022741"/>
    </source>
</evidence>
<gene>
    <name evidence="8" type="ORF">LTR16_001601</name>
</gene>
<dbReference type="SUPFAM" id="SSF52540">
    <property type="entry name" value="P-loop containing nucleoside triphosphate hydrolases"/>
    <property type="match status" value="1"/>
</dbReference>
<dbReference type="InterPro" id="IPR011545">
    <property type="entry name" value="DEAD/DEAH_box_helicase_dom"/>
</dbReference>
<dbReference type="Pfam" id="PF00271">
    <property type="entry name" value="Helicase_C"/>
    <property type="match status" value="1"/>
</dbReference>
<dbReference type="InterPro" id="IPR010323">
    <property type="entry name" value="DUF924"/>
</dbReference>
<organism evidence="8 9">
    <name type="scientific">Cryomyces antarcticus</name>
    <dbReference type="NCBI Taxonomy" id="329879"/>
    <lineage>
        <taxon>Eukaryota</taxon>
        <taxon>Fungi</taxon>
        <taxon>Dikarya</taxon>
        <taxon>Ascomycota</taxon>
        <taxon>Pezizomycotina</taxon>
        <taxon>Dothideomycetes</taxon>
        <taxon>Dothideomycetes incertae sedis</taxon>
        <taxon>Cryomyces</taxon>
    </lineage>
</organism>
<dbReference type="Gene3D" id="3.40.50.300">
    <property type="entry name" value="P-loop containing nucleotide triphosphate hydrolases"/>
    <property type="match status" value="2"/>
</dbReference>
<dbReference type="Gene3D" id="1.20.58.320">
    <property type="entry name" value="TPR-like"/>
    <property type="match status" value="1"/>
</dbReference>
<dbReference type="Pfam" id="PF06041">
    <property type="entry name" value="DUF924"/>
    <property type="match status" value="1"/>
</dbReference>
<dbReference type="PANTHER" id="PTHR13710:SF154">
    <property type="entry name" value="RECQ HELICASE, PUTATIVE (AFU_ORTHOLOGUE AFUA_6G14720)-RELATED"/>
    <property type="match status" value="1"/>
</dbReference>
<evidence type="ECO:0000313" key="9">
    <source>
        <dbReference type="Proteomes" id="UP001357485"/>
    </source>
</evidence>
<protein>
    <recommendedName>
        <fullName evidence="5">DNA 3'-5' helicase</fullName>
        <ecNumber evidence="5">5.6.2.4</ecNumber>
    </recommendedName>
</protein>
<dbReference type="EC" id="5.6.2.4" evidence="5"/>
<keyword evidence="2" id="KW-0547">Nucleotide-binding</keyword>
<dbReference type="Proteomes" id="UP001357485">
    <property type="component" value="Unassembled WGS sequence"/>
</dbReference>
<dbReference type="SUPFAM" id="SSF48452">
    <property type="entry name" value="TPR-like"/>
    <property type="match status" value="1"/>
</dbReference>
<sequence length="649" mass="71839">MQKALGQSEVLFRSKEQGLAMKAILAGETPLVIVLPTGGGKTLLFTAPACLEDPGVTIVVVPFRALINDLKDRLKKVGIEHLEWKKDEVNPAAVVIVSADFAGSWGFLTYASLLDRKGLLRRVVVDECHLTYTASDYRPRLVQLKNLRTLSCPMVLLTATQPPMLENELGESMLVRGARYIRASTVRHNIRSVGCRGGKEWCIAAAGRSVEEVAEELGCPFYHAGLLLDSRADRLEGWVDRGGLIAATSALGTGVDYAGIVFVLHVGVPYGMVDFAQESGRAGRAGELVDSVTLVEEGEVERRDGSLSRMDESAMVAFVQASGCRRKVMSGYLDGRETACSDIDCAACDRCGEGVAEWYGAQKEYEDERRQVRQVLDELVNELAAMGNGREGFRVVQRVGFKGEEGDWAGYRKWLGQRHERYGIGSATDRAAFDADCATGFKTALESVGPQRLTLPTFTTFEAERENALSIAAPFLALNDLRNETDEERAQIVLSLVVLLDQLSRNIFRDDQALIYGHYDRLSRAITQCILVTPAPKEQKTNAFAAADIHAKLKLLPSHRIWFYMPLMHSEDLADHDSFEQLVADMKVAHRGDEAAIKYLDNITDFDKKHRDILERFGRYPHRNNVLGRETSAEEREWIEGGGDTFGTS</sequence>
<evidence type="ECO:0000256" key="5">
    <source>
        <dbReference type="ARBA" id="ARBA00034808"/>
    </source>
</evidence>
<evidence type="ECO:0000256" key="4">
    <source>
        <dbReference type="ARBA" id="ARBA00034617"/>
    </source>
</evidence>
<evidence type="ECO:0000259" key="6">
    <source>
        <dbReference type="PROSITE" id="PS51192"/>
    </source>
</evidence>
<proteinExistence type="inferred from homology"/>
<feature type="domain" description="Helicase ATP-binding" evidence="6">
    <location>
        <begin position="22"/>
        <end position="179"/>
    </location>
</feature>
<accession>A0ABR0M1I5</accession>
<dbReference type="InterPro" id="IPR014001">
    <property type="entry name" value="Helicase_ATP-bd"/>
</dbReference>
<dbReference type="InterPro" id="IPR027417">
    <property type="entry name" value="P-loop_NTPase"/>
</dbReference>
<keyword evidence="3" id="KW-0067">ATP-binding</keyword>
<dbReference type="PROSITE" id="PS51194">
    <property type="entry name" value="HELICASE_CTER"/>
    <property type="match status" value="1"/>
</dbReference>
<comment type="similarity">
    <text evidence="1">Belongs to the helicase family. RecQ subfamily.</text>
</comment>
<dbReference type="SMART" id="SM00490">
    <property type="entry name" value="HELICc"/>
    <property type="match status" value="1"/>
</dbReference>
<comment type="catalytic activity">
    <reaction evidence="4">
        <text>Couples ATP hydrolysis with the unwinding of duplex DNA by translocating in the 3'-5' direction.</text>
        <dbReference type="EC" id="5.6.2.4"/>
    </reaction>
</comment>
<dbReference type="PROSITE" id="PS51192">
    <property type="entry name" value="HELICASE_ATP_BIND_1"/>
    <property type="match status" value="1"/>
</dbReference>
<dbReference type="Pfam" id="PF00270">
    <property type="entry name" value="DEAD"/>
    <property type="match status" value="1"/>
</dbReference>
<comment type="caution">
    <text evidence="8">The sequence shown here is derived from an EMBL/GenBank/DDBJ whole genome shotgun (WGS) entry which is preliminary data.</text>
</comment>
<dbReference type="EMBL" id="JAVRRA010008298">
    <property type="protein sequence ID" value="KAK5257113.1"/>
    <property type="molecule type" value="Genomic_DNA"/>
</dbReference>
<dbReference type="SMART" id="SM00487">
    <property type="entry name" value="DEXDc"/>
    <property type="match status" value="1"/>
</dbReference>
<feature type="domain" description="Helicase C-terminal" evidence="7">
    <location>
        <begin position="185"/>
        <end position="344"/>
    </location>
</feature>
<evidence type="ECO:0000259" key="7">
    <source>
        <dbReference type="PROSITE" id="PS51194"/>
    </source>
</evidence>